<evidence type="ECO:0000256" key="1">
    <source>
        <dbReference type="SAM" id="MobiDB-lite"/>
    </source>
</evidence>
<dbReference type="EMBL" id="SSTD01015597">
    <property type="protein sequence ID" value="TYK02456.1"/>
    <property type="molecule type" value="Genomic_DNA"/>
</dbReference>
<name>A0A5D3BW57_CUCMM</name>
<organism evidence="2 3">
    <name type="scientific">Cucumis melo var. makuwa</name>
    <name type="common">Oriental melon</name>
    <dbReference type="NCBI Taxonomy" id="1194695"/>
    <lineage>
        <taxon>Eukaryota</taxon>
        <taxon>Viridiplantae</taxon>
        <taxon>Streptophyta</taxon>
        <taxon>Embryophyta</taxon>
        <taxon>Tracheophyta</taxon>
        <taxon>Spermatophyta</taxon>
        <taxon>Magnoliopsida</taxon>
        <taxon>eudicotyledons</taxon>
        <taxon>Gunneridae</taxon>
        <taxon>Pentapetalae</taxon>
        <taxon>rosids</taxon>
        <taxon>fabids</taxon>
        <taxon>Cucurbitales</taxon>
        <taxon>Cucurbitaceae</taxon>
        <taxon>Benincaseae</taxon>
        <taxon>Cucumis</taxon>
    </lineage>
</organism>
<accession>A0A5D3BW57</accession>
<comment type="caution">
    <text evidence="2">The sequence shown here is derived from an EMBL/GenBank/DDBJ whole genome shotgun (WGS) entry which is preliminary data.</text>
</comment>
<sequence length="237" mass="26456">MPPKDTTTTKRKSSTLGVEVDPTQDDKPIKDPPQKKQRKQRVNRILDDDSFDESNGLDDSIPSSSLPSKDNPPIPQGEVSIEKATEDEAIVDLDLSLTIYDPLFQDILVEEDAGETSFEEETQPDDEALAAKEVEFCDVLHNVIAGHMYTTSKEALLENMVMKDQIASLNTQVQGLEATIFNLNSMVEKFVAQMEYTNVVFVERIPQPVIVPELIAPIFPIQLTYPTLGEPDPRPEN</sequence>
<evidence type="ECO:0000313" key="2">
    <source>
        <dbReference type="EMBL" id="TYK02456.1"/>
    </source>
</evidence>
<dbReference type="AlphaFoldDB" id="A0A5D3BW57"/>
<gene>
    <name evidence="2" type="ORF">E5676_scaffold1738G00760</name>
</gene>
<evidence type="ECO:0000313" key="3">
    <source>
        <dbReference type="Proteomes" id="UP000321947"/>
    </source>
</evidence>
<proteinExistence type="predicted"/>
<dbReference type="Proteomes" id="UP000321947">
    <property type="component" value="Unassembled WGS sequence"/>
</dbReference>
<feature type="compositionally biased region" description="Low complexity" evidence="1">
    <location>
        <begin position="57"/>
        <end position="68"/>
    </location>
</feature>
<feature type="compositionally biased region" description="Basic and acidic residues" evidence="1">
    <location>
        <begin position="24"/>
        <end position="34"/>
    </location>
</feature>
<protein>
    <submittedName>
        <fullName evidence="2">Uncharacterized protein</fullName>
    </submittedName>
</protein>
<reference evidence="2 3" key="1">
    <citation type="submission" date="2019-08" db="EMBL/GenBank/DDBJ databases">
        <title>Draft genome sequences of two oriental melons (Cucumis melo L. var makuwa).</title>
        <authorList>
            <person name="Kwon S.-Y."/>
        </authorList>
    </citation>
    <scope>NUCLEOTIDE SEQUENCE [LARGE SCALE GENOMIC DNA]</scope>
    <source>
        <strain evidence="3">cv. Chang Bougi</strain>
        <tissue evidence="2">Leaf</tissue>
    </source>
</reference>
<feature type="region of interest" description="Disordered" evidence="1">
    <location>
        <begin position="1"/>
        <end position="77"/>
    </location>
</feature>